<reference evidence="1 2" key="1">
    <citation type="submission" date="2016-07" db="EMBL/GenBank/DDBJ databases">
        <title>Pervasive Adenine N6-methylation of Active Genes in Fungi.</title>
        <authorList>
            <consortium name="DOE Joint Genome Institute"/>
            <person name="Mondo S.J."/>
            <person name="Dannebaum R.O."/>
            <person name="Kuo R.C."/>
            <person name="Labutti K."/>
            <person name="Haridas S."/>
            <person name="Kuo A."/>
            <person name="Salamov A."/>
            <person name="Ahrendt S.R."/>
            <person name="Lipzen A."/>
            <person name="Sullivan W."/>
            <person name="Andreopoulos W.B."/>
            <person name="Clum A."/>
            <person name="Lindquist E."/>
            <person name="Daum C."/>
            <person name="Ramamoorthy G.K."/>
            <person name="Gryganskyi A."/>
            <person name="Culley D."/>
            <person name="Magnuson J.K."/>
            <person name="James T.Y."/>
            <person name="O'Malley M.A."/>
            <person name="Stajich J.E."/>
            <person name="Spatafora J.W."/>
            <person name="Visel A."/>
            <person name="Grigoriev I.V."/>
        </authorList>
    </citation>
    <scope>NUCLEOTIDE SEQUENCE [LARGE SCALE GENOMIC DNA]</scope>
    <source>
        <strain evidence="1 2">CBS 931.73</strain>
    </source>
</reference>
<proteinExistence type="predicted"/>
<comment type="caution">
    <text evidence="1">The sequence shown here is derived from an EMBL/GenBank/DDBJ whole genome shotgun (WGS) entry which is preliminary data.</text>
</comment>
<dbReference type="Proteomes" id="UP000193498">
    <property type="component" value="Unassembled WGS sequence"/>
</dbReference>
<dbReference type="InterPro" id="IPR036047">
    <property type="entry name" value="F-box-like_dom_sf"/>
</dbReference>
<protein>
    <recommendedName>
        <fullName evidence="3">F-box domain-containing protein</fullName>
    </recommendedName>
</protein>
<evidence type="ECO:0008006" key="3">
    <source>
        <dbReference type="Google" id="ProtNLM"/>
    </source>
</evidence>
<name>A0A1Y1Z1B7_9FUNG</name>
<keyword evidence="2" id="KW-1185">Reference proteome</keyword>
<dbReference type="SUPFAM" id="SSF81383">
    <property type="entry name" value="F-box domain"/>
    <property type="match status" value="1"/>
</dbReference>
<evidence type="ECO:0000313" key="2">
    <source>
        <dbReference type="Proteomes" id="UP000193498"/>
    </source>
</evidence>
<sequence length="229" mass="26919">MSLPPTCHLLLLPVDVQIVILQNLDRPTLLSLFKVSPSLWEVAHHVLKRRLVVAPLRVSLIFHQANSWRFSAEFECKSCDPKTAELQFYPSQRVSVRYFHLSNKDAFVPVKTENQEFLTPNLLKESKKYELFNSETSLSVRPRVPRKSPWRLTYTVTKKAFISFVPKICINGQWLTPQEFVCTPDFLFQQQRNFKRILQNQSKLLLQKLWKQSPEKPVVNHSSRYIREL</sequence>
<dbReference type="EMBL" id="MCFE01000039">
    <property type="protein sequence ID" value="ORY04082.1"/>
    <property type="molecule type" value="Genomic_DNA"/>
</dbReference>
<accession>A0A1Y1Z1B7</accession>
<organism evidence="1 2">
    <name type="scientific">Basidiobolus meristosporus CBS 931.73</name>
    <dbReference type="NCBI Taxonomy" id="1314790"/>
    <lineage>
        <taxon>Eukaryota</taxon>
        <taxon>Fungi</taxon>
        <taxon>Fungi incertae sedis</taxon>
        <taxon>Zoopagomycota</taxon>
        <taxon>Entomophthoromycotina</taxon>
        <taxon>Basidiobolomycetes</taxon>
        <taxon>Basidiobolales</taxon>
        <taxon>Basidiobolaceae</taxon>
        <taxon>Basidiobolus</taxon>
    </lineage>
</organism>
<dbReference type="AlphaFoldDB" id="A0A1Y1Z1B7"/>
<evidence type="ECO:0000313" key="1">
    <source>
        <dbReference type="EMBL" id="ORY04082.1"/>
    </source>
</evidence>
<gene>
    <name evidence="1" type="ORF">K493DRAFT_311508</name>
</gene>
<dbReference type="InParanoid" id="A0A1Y1Z1B7"/>